<dbReference type="GO" id="GO:0008233">
    <property type="term" value="F:peptidase activity"/>
    <property type="evidence" value="ECO:0007669"/>
    <property type="project" value="UniProtKB-KW"/>
</dbReference>
<dbReference type="Proteomes" id="UP000075320">
    <property type="component" value="Unassembled WGS sequence"/>
</dbReference>
<comment type="subunit">
    <text evidence="1">Binds to the N-terminal domain of the chaperone ClpA.</text>
</comment>
<dbReference type="SUPFAM" id="SSF54736">
    <property type="entry name" value="ClpS-like"/>
    <property type="match status" value="1"/>
</dbReference>
<dbReference type="EMBL" id="LUKE01000006">
    <property type="protein sequence ID" value="KYG61702.1"/>
    <property type="molecule type" value="Genomic_DNA"/>
</dbReference>
<reference evidence="3 4" key="1">
    <citation type="submission" date="2016-03" db="EMBL/GenBank/DDBJ databases">
        <authorList>
            <person name="Ploux O."/>
        </authorList>
    </citation>
    <scope>NUCLEOTIDE SEQUENCE [LARGE SCALE GENOMIC DNA]</scope>
    <source>
        <strain evidence="3 4">R0</strain>
    </source>
</reference>
<keyword evidence="3" id="KW-0378">Hydrolase</keyword>
<comment type="function">
    <text evidence="1">Involved in the modulation of the specificity of the ClpAP-mediated ATP-dependent protein degradation.</text>
</comment>
<dbReference type="NCBIfam" id="NF000672">
    <property type="entry name" value="PRK00033.1-5"/>
    <property type="match status" value="1"/>
</dbReference>
<dbReference type="PANTHER" id="PTHR33473">
    <property type="entry name" value="ATP-DEPENDENT CLP PROTEASE ADAPTER PROTEIN CLPS1, CHLOROPLASTIC"/>
    <property type="match status" value="1"/>
</dbReference>
<dbReference type="AlphaFoldDB" id="A0A150WFD3"/>
<dbReference type="Gene3D" id="3.30.1390.10">
    <property type="match status" value="1"/>
</dbReference>
<dbReference type="GO" id="GO:0030163">
    <property type="term" value="P:protein catabolic process"/>
    <property type="evidence" value="ECO:0007669"/>
    <property type="project" value="InterPro"/>
</dbReference>
<dbReference type="InterPro" id="IPR014719">
    <property type="entry name" value="Ribosomal_bL12_C/ClpS-like"/>
</dbReference>
<dbReference type="FunFam" id="3.30.1390.10:FF:000002">
    <property type="entry name" value="ATP-dependent Clp protease adapter protein ClpS"/>
    <property type="match status" value="1"/>
</dbReference>
<dbReference type="InterPro" id="IPR022935">
    <property type="entry name" value="ClpS"/>
</dbReference>
<evidence type="ECO:0000259" key="2">
    <source>
        <dbReference type="Pfam" id="PF02617"/>
    </source>
</evidence>
<gene>
    <name evidence="1" type="primary">clpS</name>
    <name evidence="3" type="ORF">AZI86_18600</name>
</gene>
<evidence type="ECO:0000313" key="3">
    <source>
        <dbReference type="EMBL" id="KYG61702.1"/>
    </source>
</evidence>
<dbReference type="PANTHER" id="PTHR33473:SF19">
    <property type="entry name" value="ATP-DEPENDENT CLP PROTEASE ADAPTER PROTEIN CLPS"/>
    <property type="match status" value="1"/>
</dbReference>
<evidence type="ECO:0000313" key="4">
    <source>
        <dbReference type="Proteomes" id="UP000075320"/>
    </source>
</evidence>
<protein>
    <recommendedName>
        <fullName evidence="1">ATP-dependent Clp protease adapter protein ClpS</fullName>
    </recommendedName>
</protein>
<dbReference type="InterPro" id="IPR003769">
    <property type="entry name" value="ClpS_core"/>
</dbReference>
<dbReference type="GO" id="GO:0006508">
    <property type="term" value="P:proteolysis"/>
    <property type="evidence" value="ECO:0007669"/>
    <property type="project" value="UniProtKB-UniRule"/>
</dbReference>
<name>A0A150WFD3_BDEBC</name>
<dbReference type="Pfam" id="PF02617">
    <property type="entry name" value="ClpS"/>
    <property type="match status" value="1"/>
</dbReference>
<dbReference type="RefSeq" id="WP_061836784.1">
    <property type="nucleotide sequence ID" value="NZ_LUKE01000006.1"/>
</dbReference>
<keyword evidence="4" id="KW-1185">Reference proteome</keyword>
<sequence length="114" mass="12915">MANNENHNDGNYPFSSPEGEAGVQIVPKLDTPKMYKVILLNDDYTPMDFVVLVLRRFFTKTEEQATEIMLDVHKKGAGIAGVYSLEIAEMKVMQVNQFAQLNKYPLKSTLEEES</sequence>
<dbReference type="HAMAP" id="MF_00302">
    <property type="entry name" value="ClpS"/>
    <property type="match status" value="1"/>
</dbReference>
<keyword evidence="3" id="KW-0645">Protease</keyword>
<evidence type="ECO:0000256" key="1">
    <source>
        <dbReference type="HAMAP-Rule" id="MF_00302"/>
    </source>
</evidence>
<accession>A0A150WFD3</accession>
<comment type="similarity">
    <text evidence="1">Belongs to the ClpS family.</text>
</comment>
<organism evidence="3 4">
    <name type="scientific">Bdellovibrio bacteriovorus</name>
    <dbReference type="NCBI Taxonomy" id="959"/>
    <lineage>
        <taxon>Bacteria</taxon>
        <taxon>Pseudomonadati</taxon>
        <taxon>Bdellovibrionota</taxon>
        <taxon>Bdellovibrionia</taxon>
        <taxon>Bdellovibrionales</taxon>
        <taxon>Pseudobdellovibrionaceae</taxon>
        <taxon>Bdellovibrio</taxon>
    </lineage>
</organism>
<comment type="caution">
    <text evidence="3">The sequence shown here is derived from an EMBL/GenBank/DDBJ whole genome shotgun (WGS) entry which is preliminary data.</text>
</comment>
<feature type="domain" description="Adaptor protein ClpS core" evidence="2">
    <location>
        <begin position="31"/>
        <end position="109"/>
    </location>
</feature>
<proteinExistence type="inferred from homology"/>
<dbReference type="OrthoDB" id="5295379at2"/>